<feature type="compositionally biased region" description="Low complexity" evidence="9">
    <location>
        <begin position="37"/>
        <end position="46"/>
    </location>
</feature>
<feature type="transmembrane region" description="Helical" evidence="8">
    <location>
        <begin position="487"/>
        <end position="506"/>
    </location>
</feature>
<evidence type="ECO:0000256" key="1">
    <source>
        <dbReference type="ARBA" id="ARBA00002957"/>
    </source>
</evidence>
<evidence type="ECO:0000256" key="2">
    <source>
        <dbReference type="ARBA" id="ARBA00004651"/>
    </source>
</evidence>
<name>A0A642US33_9ASCO</name>
<feature type="compositionally biased region" description="Polar residues" evidence="9">
    <location>
        <begin position="53"/>
        <end position="66"/>
    </location>
</feature>
<dbReference type="PANTHER" id="PTHR12385:SF4">
    <property type="entry name" value="PROTEIN PNS1"/>
    <property type="match status" value="1"/>
</dbReference>
<dbReference type="GO" id="GO:0022857">
    <property type="term" value="F:transmembrane transporter activity"/>
    <property type="evidence" value="ECO:0007669"/>
    <property type="project" value="UniProtKB-UniRule"/>
</dbReference>
<evidence type="ECO:0000256" key="4">
    <source>
        <dbReference type="ARBA" id="ARBA00015388"/>
    </source>
</evidence>
<feature type="transmembrane region" description="Helical" evidence="8">
    <location>
        <begin position="350"/>
        <end position="375"/>
    </location>
</feature>
<evidence type="ECO:0000256" key="7">
    <source>
        <dbReference type="ARBA" id="ARBA00023136"/>
    </source>
</evidence>
<comment type="function">
    <text evidence="1 8">Probably involved in transport through the plasma membrane.</text>
</comment>
<feature type="compositionally biased region" description="Low complexity" evidence="9">
    <location>
        <begin position="15"/>
        <end position="30"/>
    </location>
</feature>
<feature type="transmembrane region" description="Helical" evidence="8">
    <location>
        <begin position="178"/>
        <end position="199"/>
    </location>
</feature>
<feature type="transmembrane region" description="Helical" evidence="8">
    <location>
        <begin position="387"/>
        <end position="408"/>
    </location>
</feature>
<protein>
    <recommendedName>
        <fullName evidence="4 8">Protein PNS1</fullName>
    </recommendedName>
</protein>
<accession>A0A642US33</accession>
<dbReference type="AlphaFoldDB" id="A0A642US33"/>
<feature type="transmembrane region" description="Helical" evidence="8">
    <location>
        <begin position="247"/>
        <end position="274"/>
    </location>
</feature>
<keyword evidence="6 8" id="KW-1133">Transmembrane helix</keyword>
<feature type="transmembrane region" description="Helical" evidence="8">
    <location>
        <begin position="205"/>
        <end position="223"/>
    </location>
</feature>
<evidence type="ECO:0000256" key="6">
    <source>
        <dbReference type="ARBA" id="ARBA00022989"/>
    </source>
</evidence>
<dbReference type="PANTHER" id="PTHR12385">
    <property type="entry name" value="CHOLINE TRANSPORTER-LIKE (SLC FAMILY 44)"/>
    <property type="match status" value="1"/>
</dbReference>
<dbReference type="VEuPathDB" id="FungiDB:TRICI_005541"/>
<feature type="region of interest" description="Disordered" evidence="9">
    <location>
        <begin position="1"/>
        <end position="90"/>
    </location>
</feature>
<evidence type="ECO:0000256" key="3">
    <source>
        <dbReference type="ARBA" id="ARBA00007168"/>
    </source>
</evidence>
<keyword evidence="11" id="KW-1185">Reference proteome</keyword>
<dbReference type="GO" id="GO:0005886">
    <property type="term" value="C:plasma membrane"/>
    <property type="evidence" value="ECO:0007669"/>
    <property type="project" value="UniProtKB-SubCell"/>
</dbReference>
<comment type="similarity">
    <text evidence="3 8">Belongs to the CTL (choline transporter-like) family.</text>
</comment>
<dbReference type="OrthoDB" id="44736at2759"/>
<dbReference type="Pfam" id="PF04515">
    <property type="entry name" value="Choline_transpo"/>
    <property type="match status" value="1"/>
</dbReference>
<gene>
    <name evidence="10" type="ORF">TRICI_005541</name>
</gene>
<comment type="caution">
    <text evidence="10">The sequence shown here is derived from an EMBL/GenBank/DDBJ whole genome shotgun (WGS) entry which is preliminary data.</text>
</comment>
<comment type="subcellular location">
    <subcellularLocation>
        <location evidence="2 8">Cell membrane</location>
        <topology evidence="2 8">Multi-pass membrane protein</topology>
    </subcellularLocation>
</comment>
<evidence type="ECO:0000313" key="11">
    <source>
        <dbReference type="Proteomes" id="UP000761534"/>
    </source>
</evidence>
<keyword evidence="7 8" id="KW-0472">Membrane</keyword>
<organism evidence="10 11">
    <name type="scientific">Trichomonascus ciferrii</name>
    <dbReference type="NCBI Taxonomy" id="44093"/>
    <lineage>
        <taxon>Eukaryota</taxon>
        <taxon>Fungi</taxon>
        <taxon>Dikarya</taxon>
        <taxon>Ascomycota</taxon>
        <taxon>Saccharomycotina</taxon>
        <taxon>Dipodascomycetes</taxon>
        <taxon>Dipodascales</taxon>
        <taxon>Trichomonascaceae</taxon>
        <taxon>Trichomonascus</taxon>
        <taxon>Trichomonascus ciferrii complex</taxon>
    </lineage>
</organism>
<feature type="transmembrane region" description="Helical" evidence="8">
    <location>
        <begin position="102"/>
        <end position="122"/>
    </location>
</feature>
<dbReference type="Proteomes" id="UP000761534">
    <property type="component" value="Unassembled WGS sequence"/>
</dbReference>
<feature type="transmembrane region" description="Helical" evidence="8">
    <location>
        <begin position="451"/>
        <end position="475"/>
    </location>
</feature>
<evidence type="ECO:0000256" key="9">
    <source>
        <dbReference type="SAM" id="MobiDB-lite"/>
    </source>
</evidence>
<proteinExistence type="inferred from homology"/>
<feature type="transmembrane region" description="Helical" evidence="8">
    <location>
        <begin position="150"/>
        <end position="171"/>
    </location>
</feature>
<feature type="compositionally biased region" description="Polar residues" evidence="9">
    <location>
        <begin position="1"/>
        <end position="10"/>
    </location>
</feature>
<sequence>MSQYYSNQGAPPQQPYYQQQQQPQWGQQQQYPPPNYPQYNQQQQPPKQEHYNSQDYGPQQGYTAYNNAPPPVQMDYAGKPQGEGPNFTDRFKVQKPKINDPIFIVIFLGVLAGFIAVAAISLKAYTGSRSFQGGSIYGSQNDFSLNTNTIILLGFVAVVAVVLAVLYYTLARMFTKQFIIITIICNLILAFGTAIFYLVEKYYSAGVVFLVFACFSAFCYWTMRHRIPFATVVLQTIIDVTRQHPSVLLVSTLGALISGAFAVFFSVVLVSIYVKWAPNENNPECANGGCSQGKLVGLIVYVTFAGYYITEVIKNVIHVTIAGVYGSWYYCSKSDQGMPKWPAMGAFKRAMTYSFGSISFGSLIVAIINFIRFVLNAARHANQDNGGNMAITALLCFAQCCIGILDWLVTYFNHYAYTFIALYGKAYLPAAKDTWELVKKKGIDALVNDSLIGSVLTFGSTFIGYVSALLAFLYLKFTKPAYNESGGFYPVVIAYAFLIGTQIGNITTVSIHSGVSTFFVALAKDPEVFQMSYPDIFERILQTYPQVRSKLNV</sequence>
<reference evidence="10" key="1">
    <citation type="journal article" date="2019" name="G3 (Bethesda)">
        <title>Genome Assemblies of Two Rare Opportunistic Yeast Pathogens: Diutina rugosa (syn. Candida rugosa) and Trichomonascus ciferrii (syn. Candida ciferrii).</title>
        <authorList>
            <person name="Mixao V."/>
            <person name="Saus E."/>
            <person name="Hansen A.P."/>
            <person name="Lass-Florl C."/>
            <person name="Gabaldon T."/>
        </authorList>
    </citation>
    <scope>NUCLEOTIDE SEQUENCE</scope>
    <source>
        <strain evidence="10">CBS 4856</strain>
    </source>
</reference>
<dbReference type="InterPro" id="IPR007603">
    <property type="entry name" value="Choline_transptr-like"/>
</dbReference>
<keyword evidence="5 8" id="KW-0812">Transmembrane</keyword>
<dbReference type="EMBL" id="SWFS01000431">
    <property type="protein sequence ID" value="KAA8904315.1"/>
    <property type="molecule type" value="Genomic_DNA"/>
</dbReference>
<evidence type="ECO:0000256" key="5">
    <source>
        <dbReference type="ARBA" id="ARBA00022692"/>
    </source>
</evidence>
<evidence type="ECO:0000256" key="8">
    <source>
        <dbReference type="RuleBase" id="RU368066"/>
    </source>
</evidence>
<evidence type="ECO:0000313" key="10">
    <source>
        <dbReference type="EMBL" id="KAA8904315.1"/>
    </source>
</evidence>